<evidence type="ECO:0000256" key="11">
    <source>
        <dbReference type="HAMAP-Rule" id="MF_01227"/>
    </source>
</evidence>
<dbReference type="PROSITE" id="PS51273">
    <property type="entry name" value="GATASE_TYPE_1"/>
    <property type="match status" value="1"/>
</dbReference>
<feature type="binding site" evidence="11">
    <location>
        <position position="243"/>
    </location>
    <ligand>
        <name>ATP</name>
        <dbReference type="ChEBI" id="CHEBI:30616"/>
    </ligand>
</feature>
<feature type="binding site" evidence="11">
    <location>
        <position position="225"/>
    </location>
    <ligand>
        <name>CTP</name>
        <dbReference type="ChEBI" id="CHEBI:37563"/>
        <note>allosteric inhibitor</note>
    </ligand>
</feature>
<comment type="miscellaneous">
    <text evidence="11">CTPSs have evolved a hybrid strategy for distinguishing between UTP and CTP. The overlapping regions of the product feedback inhibitory and substrate sites recognize a common feature in both compounds, the triphosphate moiety. To differentiate isosteric substrate and product pyrimidine rings, an additional pocket far from the expected kinase/ligase catalytic site, specifically recognizes the cytosine and ribose portions of the product inhibitor.</text>
</comment>
<evidence type="ECO:0000256" key="1">
    <source>
        <dbReference type="ARBA" id="ARBA00005171"/>
    </source>
</evidence>
<dbReference type="PANTHER" id="PTHR11550">
    <property type="entry name" value="CTP SYNTHASE"/>
    <property type="match status" value="1"/>
</dbReference>
<feature type="binding site" evidence="11">
    <location>
        <position position="71"/>
    </location>
    <ligand>
        <name>ATP</name>
        <dbReference type="ChEBI" id="CHEBI:30616"/>
    </ligand>
</feature>
<keyword evidence="8 11" id="KW-0315">Glutamine amidotransferase</keyword>
<dbReference type="FunFam" id="3.40.50.300:FF:000009">
    <property type="entry name" value="CTP synthase"/>
    <property type="match status" value="1"/>
</dbReference>
<comment type="similarity">
    <text evidence="2 11">Belongs to the CTP synthase family.</text>
</comment>
<dbReference type="GO" id="GO:0046872">
    <property type="term" value="F:metal ion binding"/>
    <property type="evidence" value="ECO:0007669"/>
    <property type="project" value="UniProtKB-KW"/>
</dbReference>
<evidence type="ECO:0000259" key="13">
    <source>
        <dbReference type="Pfam" id="PF06418"/>
    </source>
</evidence>
<feature type="binding site" evidence="11">
    <location>
        <begin position="189"/>
        <end position="194"/>
    </location>
    <ligand>
        <name>UTP</name>
        <dbReference type="ChEBI" id="CHEBI:46398"/>
    </ligand>
</feature>
<proteinExistence type="inferred from homology"/>
<dbReference type="SUPFAM" id="SSF52317">
    <property type="entry name" value="Class I glutamine amidotransferase-like"/>
    <property type="match status" value="1"/>
</dbReference>
<dbReference type="Proteomes" id="UP001201020">
    <property type="component" value="Chromosome"/>
</dbReference>
<evidence type="ECO:0000256" key="8">
    <source>
        <dbReference type="ARBA" id="ARBA00022962"/>
    </source>
</evidence>
<dbReference type="Gene3D" id="3.40.50.300">
    <property type="entry name" value="P-loop containing nucleotide triphosphate hydrolases"/>
    <property type="match status" value="1"/>
</dbReference>
<feature type="region of interest" description="Amidoligase domain" evidence="11">
    <location>
        <begin position="1"/>
        <end position="268"/>
    </location>
</feature>
<feature type="active site" evidence="11">
    <location>
        <position position="511"/>
    </location>
</feature>
<feature type="binding site" evidence="11">
    <location>
        <begin position="149"/>
        <end position="151"/>
    </location>
    <ligand>
        <name>CTP</name>
        <dbReference type="ChEBI" id="CHEBI:37563"/>
        <note>allosteric inhibitor</note>
    </ligand>
</feature>
<comment type="catalytic activity">
    <reaction evidence="10 11">
        <text>UTP + L-glutamine + ATP + H2O = CTP + L-glutamate + ADP + phosphate + 2 H(+)</text>
        <dbReference type="Rhea" id="RHEA:26426"/>
        <dbReference type="ChEBI" id="CHEBI:15377"/>
        <dbReference type="ChEBI" id="CHEBI:15378"/>
        <dbReference type="ChEBI" id="CHEBI:29985"/>
        <dbReference type="ChEBI" id="CHEBI:30616"/>
        <dbReference type="ChEBI" id="CHEBI:37563"/>
        <dbReference type="ChEBI" id="CHEBI:43474"/>
        <dbReference type="ChEBI" id="CHEBI:46398"/>
        <dbReference type="ChEBI" id="CHEBI:58359"/>
        <dbReference type="ChEBI" id="CHEBI:456216"/>
        <dbReference type="EC" id="6.3.4.2"/>
    </reaction>
</comment>
<evidence type="ECO:0000256" key="2">
    <source>
        <dbReference type="ARBA" id="ARBA00007533"/>
    </source>
</evidence>
<comment type="catalytic activity">
    <reaction evidence="11">
        <text>UTP + NH4(+) + ATP = CTP + ADP + phosphate + 2 H(+)</text>
        <dbReference type="Rhea" id="RHEA:16597"/>
        <dbReference type="ChEBI" id="CHEBI:15378"/>
        <dbReference type="ChEBI" id="CHEBI:28938"/>
        <dbReference type="ChEBI" id="CHEBI:30616"/>
        <dbReference type="ChEBI" id="CHEBI:37563"/>
        <dbReference type="ChEBI" id="CHEBI:43474"/>
        <dbReference type="ChEBI" id="CHEBI:46398"/>
        <dbReference type="ChEBI" id="CHEBI:456216"/>
    </reaction>
</comment>
<dbReference type="InterPro" id="IPR029062">
    <property type="entry name" value="Class_I_gatase-like"/>
</dbReference>
<evidence type="ECO:0000256" key="10">
    <source>
        <dbReference type="ARBA" id="ARBA00047781"/>
    </source>
</evidence>
<feature type="binding site" evidence="11">
    <location>
        <position position="71"/>
    </location>
    <ligand>
        <name>Mg(2+)</name>
        <dbReference type="ChEBI" id="CHEBI:18420"/>
    </ligand>
</feature>
<dbReference type="CDD" id="cd01746">
    <property type="entry name" value="GATase1_CTP_Synthase"/>
    <property type="match status" value="1"/>
</dbReference>
<keyword evidence="7 11" id="KW-0460">Magnesium</keyword>
<dbReference type="HAMAP" id="MF_01227">
    <property type="entry name" value="PyrG"/>
    <property type="match status" value="1"/>
</dbReference>
<comment type="caution">
    <text evidence="11">Lacks conserved residue(s) required for the propagation of feature annotation.</text>
</comment>
<feature type="binding site" evidence="11">
    <location>
        <position position="407"/>
    </location>
    <ligand>
        <name>L-glutamine</name>
        <dbReference type="ChEBI" id="CHEBI:58359"/>
    </ligand>
</feature>
<dbReference type="GO" id="GO:0019856">
    <property type="term" value="P:pyrimidine nucleobase biosynthetic process"/>
    <property type="evidence" value="ECO:0007669"/>
    <property type="project" value="TreeGrafter"/>
</dbReference>
<dbReference type="GO" id="GO:0044210">
    <property type="term" value="P:'de novo' CTP biosynthetic process"/>
    <property type="evidence" value="ECO:0007669"/>
    <property type="project" value="UniProtKB-UniRule"/>
</dbReference>
<keyword evidence="3 11" id="KW-0436">Ligase</keyword>
<comment type="catalytic activity">
    <reaction evidence="11">
        <text>L-glutamine + H2O = L-glutamate + NH4(+)</text>
        <dbReference type="Rhea" id="RHEA:15889"/>
        <dbReference type="ChEBI" id="CHEBI:15377"/>
        <dbReference type="ChEBI" id="CHEBI:28938"/>
        <dbReference type="ChEBI" id="CHEBI:29985"/>
        <dbReference type="ChEBI" id="CHEBI:58359"/>
    </reaction>
</comment>
<comment type="pathway">
    <text evidence="1 11">Pyrimidine metabolism; CTP biosynthesis via de novo pathway; CTP from UDP: step 2/2.</text>
</comment>
<feature type="active site" description="Nucleophile; for glutamine hydrolysis" evidence="11">
    <location>
        <position position="383"/>
    </location>
</feature>
<evidence type="ECO:0000256" key="4">
    <source>
        <dbReference type="ARBA" id="ARBA00022723"/>
    </source>
</evidence>
<feature type="binding site" evidence="11">
    <location>
        <begin position="14"/>
        <end position="19"/>
    </location>
    <ligand>
        <name>ATP</name>
        <dbReference type="ChEBI" id="CHEBI:30616"/>
    </ligand>
</feature>
<keyword evidence="5 11" id="KW-0547">Nucleotide-binding</keyword>
<evidence type="ECO:0000256" key="3">
    <source>
        <dbReference type="ARBA" id="ARBA00022598"/>
    </source>
</evidence>
<dbReference type="InterPro" id="IPR004468">
    <property type="entry name" value="CTP_synthase"/>
</dbReference>
<evidence type="ECO:0000313" key="14">
    <source>
        <dbReference type="EMBL" id="UJG40685.1"/>
    </source>
</evidence>
<reference evidence="14" key="1">
    <citation type="journal article" date="2022" name="Nat. Microbiol.">
        <title>Unique mobile elements and scalable gene flow at the prokaryote-eukaryote boundary revealed by circularized Asgard archaea genomes.</title>
        <authorList>
            <person name="Wu F."/>
            <person name="Speth D.R."/>
            <person name="Philosof A."/>
            <person name="Cremiere A."/>
            <person name="Narayanan A."/>
            <person name="Barco R.A."/>
            <person name="Connon S.A."/>
            <person name="Amend J.P."/>
            <person name="Antoshechkin I.A."/>
            <person name="Orphan V.J."/>
        </authorList>
    </citation>
    <scope>NUCLEOTIDE SEQUENCE</scope>
    <source>
        <strain evidence="14">PM71</strain>
    </source>
</reference>
<dbReference type="AlphaFoldDB" id="A0A9Y1BL29"/>
<dbReference type="GO" id="GO:0005524">
    <property type="term" value="F:ATP binding"/>
    <property type="evidence" value="ECO:0007669"/>
    <property type="project" value="UniProtKB-KW"/>
</dbReference>
<dbReference type="InterPro" id="IPR017456">
    <property type="entry name" value="CTP_synthase_N"/>
</dbReference>
<dbReference type="GO" id="GO:0042802">
    <property type="term" value="F:identical protein binding"/>
    <property type="evidence" value="ECO:0007669"/>
    <property type="project" value="TreeGrafter"/>
</dbReference>
<dbReference type="Pfam" id="PF06418">
    <property type="entry name" value="CTP_synth_N"/>
    <property type="match status" value="1"/>
</dbReference>
<feature type="domain" description="Glutamine amidotransferase" evidence="12">
    <location>
        <begin position="303"/>
        <end position="527"/>
    </location>
</feature>
<keyword evidence="6 11" id="KW-0067">ATP-binding</keyword>
<dbReference type="InterPro" id="IPR027417">
    <property type="entry name" value="P-loop_NTPase"/>
</dbReference>
<dbReference type="EMBL" id="CP084166">
    <property type="protein sequence ID" value="UJG40685.1"/>
    <property type="molecule type" value="Genomic_DNA"/>
</dbReference>
<feature type="binding site" evidence="11">
    <location>
        <begin position="384"/>
        <end position="387"/>
    </location>
    <ligand>
        <name>L-glutamine</name>
        <dbReference type="ChEBI" id="CHEBI:58359"/>
    </ligand>
</feature>
<dbReference type="GO" id="GO:0003883">
    <property type="term" value="F:CTP synthase activity"/>
    <property type="evidence" value="ECO:0007669"/>
    <property type="project" value="UniProtKB-UniRule"/>
</dbReference>
<evidence type="ECO:0000256" key="9">
    <source>
        <dbReference type="ARBA" id="ARBA00022975"/>
    </source>
</evidence>
<dbReference type="NCBIfam" id="TIGR00337">
    <property type="entry name" value="PyrG"/>
    <property type="match status" value="1"/>
</dbReference>
<keyword evidence="9 11" id="KW-0665">Pyrimidine biosynthesis</keyword>
<feature type="binding site" evidence="11">
    <location>
        <position position="142"/>
    </location>
    <ligand>
        <name>Mg(2+)</name>
        <dbReference type="ChEBI" id="CHEBI:18420"/>
    </ligand>
</feature>
<dbReference type="FunFam" id="3.40.50.880:FF:000002">
    <property type="entry name" value="CTP synthase"/>
    <property type="match status" value="1"/>
</dbReference>
<feature type="binding site" evidence="11">
    <location>
        <position position="356"/>
    </location>
    <ligand>
        <name>L-glutamine</name>
        <dbReference type="ChEBI" id="CHEBI:58359"/>
    </ligand>
</feature>
<sequence>MPKYVFVCGALISGLGKGIVTSSVGRNLQIRGKKINVIKIDPYLNIDAGTMNPFEHGETYVTADGAELDVDFGHYERMLDLEMNAEQNITTGQVYLSVIEAERRGDFLGKTVQVIPHITDEIKARIKKVAENNKDIDVLIIEVGGTIGDIESQPFLEAIRQLRRETPKEDTALILLTYVMKPPNLKELKTKPTQHAVRELQSMGLTPDIIIARGEQDLTEEAKEKIVMFCDVPANAVFSLPDLDTVLRAPIYLDKQGFGSTLNWILNYENVKANWMEDEKIIDKLLNAENEVTIAIIGKYTRLADSYISIKEALKHAGITNNTKVNVEFISSERFEGEEKPFHELLKYDGILVPGGFGSRGVEGKINIIRFARENKIPFLGVCFGFQLSVVEFARNVCNMEKAHTTEVNEKTLYPVIDLLPEQHDIHEKGGTMRLGAHRVLLERDSIFHSMYNADFCIERHRHRYEVNPKFIQDLEKHGLHFSGKSEDGRRMETLEYKDNPNFIATQFHPEFNSKPKKPSPPYNYFISRALKNKEH</sequence>
<evidence type="ECO:0000256" key="6">
    <source>
        <dbReference type="ARBA" id="ARBA00022840"/>
    </source>
</evidence>
<evidence type="ECO:0000259" key="12">
    <source>
        <dbReference type="Pfam" id="PF00117"/>
    </source>
</evidence>
<protein>
    <recommendedName>
        <fullName evidence="11">CTP synthase</fullName>
        <ecNumber evidence="11">6.3.4.2</ecNumber>
    </recommendedName>
    <alternativeName>
        <fullName evidence="11">Cytidine 5'-triphosphate synthase</fullName>
    </alternativeName>
    <alternativeName>
        <fullName evidence="11">Cytidine triphosphate synthetase</fullName>
        <shortName evidence="11">CTP synthetase</shortName>
        <shortName evidence="11">CTPS</shortName>
    </alternativeName>
    <alternativeName>
        <fullName evidence="11">UTP--ammonia ligase</fullName>
    </alternativeName>
</protein>
<feature type="binding site" evidence="11">
    <location>
        <begin position="189"/>
        <end position="194"/>
    </location>
    <ligand>
        <name>CTP</name>
        <dbReference type="ChEBI" id="CHEBI:37563"/>
        <note>allosteric inhibitor</note>
    </ligand>
</feature>
<feature type="domain" description="CTP synthase N-terminal" evidence="13">
    <location>
        <begin position="3"/>
        <end position="263"/>
    </location>
</feature>
<feature type="binding site" evidence="11">
    <location>
        <position position="13"/>
    </location>
    <ligand>
        <name>UTP</name>
        <dbReference type="ChEBI" id="CHEBI:46398"/>
    </ligand>
</feature>
<organism evidence="14">
    <name type="scientific">Candidatus Heimdallarchaeum aukensis</name>
    <dbReference type="NCBI Taxonomy" id="2876573"/>
    <lineage>
        <taxon>Archaea</taxon>
        <taxon>Promethearchaeati</taxon>
        <taxon>Candidatus Heimdallarchaeota</taxon>
        <taxon>Candidatus Heimdallarchaeia (ex Rinke et al. 2021) (nom. nud.)</taxon>
        <taxon>Candidatus Heimdallarchaeales</taxon>
        <taxon>Candidatus Heimdallarchaeaceae</taxon>
        <taxon>Candidatus Heimdallarchaeum</taxon>
    </lineage>
</organism>
<dbReference type="SUPFAM" id="SSF52540">
    <property type="entry name" value="P-loop containing nucleoside triphosphate hydrolases"/>
    <property type="match status" value="1"/>
</dbReference>
<feature type="binding site" evidence="11">
    <location>
        <position position="464"/>
    </location>
    <ligand>
        <name>L-glutamine</name>
        <dbReference type="ChEBI" id="CHEBI:58359"/>
    </ligand>
</feature>
<gene>
    <name evidence="11 14" type="primary">pyrG</name>
    <name evidence="14" type="ORF">K9W45_12725</name>
</gene>
<evidence type="ECO:0000256" key="5">
    <source>
        <dbReference type="ARBA" id="ARBA00022741"/>
    </source>
</evidence>
<feature type="binding site" evidence="11">
    <location>
        <position position="225"/>
    </location>
    <ligand>
        <name>UTP</name>
        <dbReference type="ChEBI" id="CHEBI:46398"/>
    </ligand>
</feature>
<dbReference type="GO" id="GO:0097268">
    <property type="term" value="C:cytoophidium"/>
    <property type="evidence" value="ECO:0007669"/>
    <property type="project" value="UniProtKB-ARBA"/>
</dbReference>
<dbReference type="CDD" id="cd03113">
    <property type="entry name" value="CTPS_N"/>
    <property type="match status" value="1"/>
</dbReference>
<name>A0A9Y1BL29_9ARCH</name>
<dbReference type="Pfam" id="PF00117">
    <property type="entry name" value="GATase"/>
    <property type="match status" value="1"/>
</dbReference>
<keyword evidence="4 11" id="KW-0479">Metal-binding</keyword>
<comment type="subunit">
    <text evidence="11">Homotetramer.</text>
</comment>
<feature type="active site" evidence="11">
    <location>
        <position position="509"/>
    </location>
</feature>
<dbReference type="Gene3D" id="3.40.50.880">
    <property type="match status" value="1"/>
</dbReference>
<evidence type="ECO:0000256" key="7">
    <source>
        <dbReference type="ARBA" id="ARBA00022842"/>
    </source>
</evidence>
<feature type="binding site" evidence="11">
    <location>
        <position position="13"/>
    </location>
    <ligand>
        <name>CTP</name>
        <dbReference type="ChEBI" id="CHEBI:37563"/>
        <note>allosteric inhibitor</note>
    </ligand>
</feature>
<dbReference type="PANTHER" id="PTHR11550:SF0">
    <property type="entry name" value="CTP SYNTHASE-RELATED"/>
    <property type="match status" value="1"/>
</dbReference>
<comment type="function">
    <text evidence="11">Catalyzes the ATP-dependent amination of UTP to CTP with either L-glutamine or ammonia as the source of nitrogen. Regulates intracellular CTP levels through interactions with the four ribonucleotide triphosphates.</text>
</comment>
<dbReference type="NCBIfam" id="NF003792">
    <property type="entry name" value="PRK05380.1"/>
    <property type="match status" value="1"/>
</dbReference>
<accession>A0A9Y1BL29</accession>
<dbReference type="EC" id="6.3.4.2" evidence="11"/>
<dbReference type="InterPro" id="IPR033828">
    <property type="entry name" value="GATase1_CTP_Synthase"/>
</dbReference>
<comment type="activity regulation">
    <text evidence="11">Allosterically activated by GTP, when glutamine is the substrate; GTP has no effect on the reaction when ammonia is the substrate. The allosteric effector GTP functions by stabilizing the protein conformation that binds the tetrahedral intermediate(s) formed during glutamine hydrolysis. Inhibited by the product CTP, via allosteric rather than competitive inhibition.</text>
</comment>
<dbReference type="InterPro" id="IPR017926">
    <property type="entry name" value="GATASE"/>
</dbReference>